<feature type="compositionally biased region" description="Basic residues" evidence="2">
    <location>
        <begin position="168"/>
        <end position="177"/>
    </location>
</feature>
<dbReference type="Proteomes" id="UP000324897">
    <property type="component" value="Unassembled WGS sequence"/>
</dbReference>
<proteinExistence type="predicted"/>
<feature type="compositionally biased region" description="Basic and acidic residues" evidence="2">
    <location>
        <begin position="209"/>
        <end position="219"/>
    </location>
</feature>
<feature type="region of interest" description="Disordered" evidence="2">
    <location>
        <begin position="128"/>
        <end position="219"/>
    </location>
</feature>
<gene>
    <name evidence="3" type="ORF">EJB05_39563</name>
</gene>
<reference evidence="3 4" key="1">
    <citation type="journal article" date="2019" name="Sci. Rep.">
        <title>A high-quality genome of Eragrostis curvula grass provides insights into Poaceae evolution and supports new strategies to enhance forage quality.</title>
        <authorList>
            <person name="Carballo J."/>
            <person name="Santos B.A.C.M."/>
            <person name="Zappacosta D."/>
            <person name="Garbus I."/>
            <person name="Selva J.P."/>
            <person name="Gallo C.A."/>
            <person name="Diaz A."/>
            <person name="Albertini E."/>
            <person name="Caccamo M."/>
            <person name="Echenique V."/>
        </authorList>
    </citation>
    <scope>NUCLEOTIDE SEQUENCE [LARGE SCALE GENOMIC DNA]</scope>
    <source>
        <strain evidence="4">cv. Victoria</strain>
        <tissue evidence="3">Leaf</tissue>
    </source>
</reference>
<evidence type="ECO:0000313" key="3">
    <source>
        <dbReference type="EMBL" id="TVU16016.1"/>
    </source>
</evidence>
<dbReference type="Gramene" id="TVU16016">
    <property type="protein sequence ID" value="TVU16016"/>
    <property type="gene ID" value="EJB05_39563"/>
</dbReference>
<dbReference type="OrthoDB" id="2020995at2759"/>
<dbReference type="PANTHER" id="PTHR31429:SF106">
    <property type="entry name" value="WRKY TRANSCRIPTION FACTOR 31-RELATED"/>
    <property type="match status" value="1"/>
</dbReference>
<feature type="coiled-coil region" evidence="1">
    <location>
        <begin position="59"/>
        <end position="86"/>
    </location>
</feature>
<feature type="compositionally biased region" description="Basic and acidic residues" evidence="2">
    <location>
        <begin position="178"/>
        <end position="187"/>
    </location>
</feature>
<name>A0A5J9TXD3_9POAL</name>
<evidence type="ECO:0000256" key="1">
    <source>
        <dbReference type="SAM" id="Coils"/>
    </source>
</evidence>
<sequence>MRRLRKILHFPLYRRVGDGADALCSRLGAGRKLHLLRRTPRAAKAGVVSLLPAENKNSKKNTEEDLTSMQAEMGRMNEENQRLRGMLTQGTSSYQSLQMHLFALMQQQQQHEAAVPPARQFLDQLPVASEPSNSSTEVGGSPRRQLQEERGESPEETLPPRAGEGRRAARRGLARATRRVDGARRDGGGGVQEEEGEERKKRKKKRKKKENEKNSGIHG</sequence>
<dbReference type="InterPro" id="IPR044810">
    <property type="entry name" value="WRKY_plant"/>
</dbReference>
<protein>
    <recommendedName>
        <fullName evidence="5">WRKY domain-containing protein</fullName>
    </recommendedName>
</protein>
<evidence type="ECO:0008006" key="5">
    <source>
        <dbReference type="Google" id="ProtNLM"/>
    </source>
</evidence>
<keyword evidence="4" id="KW-1185">Reference proteome</keyword>
<dbReference type="EMBL" id="RWGY01000031">
    <property type="protein sequence ID" value="TVU16016.1"/>
    <property type="molecule type" value="Genomic_DNA"/>
</dbReference>
<evidence type="ECO:0000256" key="2">
    <source>
        <dbReference type="SAM" id="MobiDB-lite"/>
    </source>
</evidence>
<keyword evidence="1" id="KW-0175">Coiled coil</keyword>
<accession>A0A5J9TXD3</accession>
<dbReference type="AlphaFoldDB" id="A0A5J9TXD3"/>
<feature type="non-terminal residue" evidence="3">
    <location>
        <position position="1"/>
    </location>
</feature>
<organism evidence="3 4">
    <name type="scientific">Eragrostis curvula</name>
    <name type="common">weeping love grass</name>
    <dbReference type="NCBI Taxonomy" id="38414"/>
    <lineage>
        <taxon>Eukaryota</taxon>
        <taxon>Viridiplantae</taxon>
        <taxon>Streptophyta</taxon>
        <taxon>Embryophyta</taxon>
        <taxon>Tracheophyta</taxon>
        <taxon>Spermatophyta</taxon>
        <taxon>Magnoliopsida</taxon>
        <taxon>Liliopsida</taxon>
        <taxon>Poales</taxon>
        <taxon>Poaceae</taxon>
        <taxon>PACMAD clade</taxon>
        <taxon>Chloridoideae</taxon>
        <taxon>Eragrostideae</taxon>
        <taxon>Eragrostidinae</taxon>
        <taxon>Eragrostis</taxon>
    </lineage>
</organism>
<comment type="caution">
    <text evidence="3">The sequence shown here is derived from an EMBL/GenBank/DDBJ whole genome shotgun (WGS) entry which is preliminary data.</text>
</comment>
<evidence type="ECO:0000313" key="4">
    <source>
        <dbReference type="Proteomes" id="UP000324897"/>
    </source>
</evidence>
<dbReference type="PANTHER" id="PTHR31429">
    <property type="entry name" value="WRKY TRANSCRIPTION FACTOR 36-RELATED"/>
    <property type="match status" value="1"/>
</dbReference>
<dbReference type="GO" id="GO:0003700">
    <property type="term" value="F:DNA-binding transcription factor activity"/>
    <property type="evidence" value="ECO:0007669"/>
    <property type="project" value="InterPro"/>
</dbReference>